<name>A0A143BJV7_9BACT</name>
<dbReference type="EMBL" id="CP011454">
    <property type="protein sequence ID" value="AMW04714.1"/>
    <property type="molecule type" value="Genomic_DNA"/>
</dbReference>
<dbReference type="Proteomes" id="UP000076404">
    <property type="component" value="Chromosome"/>
</dbReference>
<dbReference type="AlphaFoldDB" id="A0A143BJV7"/>
<evidence type="ECO:0008006" key="3">
    <source>
        <dbReference type="Google" id="ProtNLM"/>
    </source>
</evidence>
<gene>
    <name evidence="1" type="ORF">GEMMAAP_07405</name>
</gene>
<reference evidence="1 2" key="2">
    <citation type="journal article" date="2016" name="Environ. Microbiol. Rep.">
        <title>Metagenomic evidence for the presence of phototrophic Gemmatimonadetes bacteria in diverse environments.</title>
        <authorList>
            <person name="Zeng Y."/>
            <person name="Baumbach J."/>
            <person name="Barbosa E.G."/>
            <person name="Azevedo V."/>
            <person name="Zhang C."/>
            <person name="Koblizek M."/>
        </authorList>
    </citation>
    <scope>NUCLEOTIDE SEQUENCE [LARGE SCALE GENOMIC DNA]</scope>
    <source>
        <strain evidence="1 2">AP64</strain>
    </source>
</reference>
<dbReference type="PROSITE" id="PS51197">
    <property type="entry name" value="HTH_RRF2_2"/>
    <property type="match status" value="1"/>
</dbReference>
<dbReference type="PANTHER" id="PTHR33221">
    <property type="entry name" value="WINGED HELIX-TURN-HELIX TRANSCRIPTIONAL REGULATOR, RRF2 FAMILY"/>
    <property type="match status" value="1"/>
</dbReference>
<proteinExistence type="predicted"/>
<dbReference type="Gene3D" id="1.10.10.10">
    <property type="entry name" value="Winged helix-like DNA-binding domain superfamily/Winged helix DNA-binding domain"/>
    <property type="match status" value="1"/>
</dbReference>
<protein>
    <recommendedName>
        <fullName evidence="3">Rrf2 family transcriptional regulator</fullName>
    </recommendedName>
</protein>
<dbReference type="SUPFAM" id="SSF46785">
    <property type="entry name" value="Winged helix' DNA-binding domain"/>
    <property type="match status" value="1"/>
</dbReference>
<dbReference type="Pfam" id="PF02082">
    <property type="entry name" value="Rrf2"/>
    <property type="match status" value="1"/>
</dbReference>
<dbReference type="GO" id="GO:0003700">
    <property type="term" value="F:DNA-binding transcription factor activity"/>
    <property type="evidence" value="ECO:0007669"/>
    <property type="project" value="TreeGrafter"/>
</dbReference>
<reference evidence="1 2" key="1">
    <citation type="journal article" date="2014" name="Proc. Natl. Acad. Sci. U.S.A.">
        <title>Functional type 2 photosynthetic reaction centers found in the rare bacterial phylum Gemmatimonadetes.</title>
        <authorList>
            <person name="Zeng Y."/>
            <person name="Feng F."/>
            <person name="Medova H."/>
            <person name="Dean J."/>
            <person name="Koblizek M."/>
        </authorList>
    </citation>
    <scope>NUCLEOTIDE SEQUENCE [LARGE SCALE GENOMIC DNA]</scope>
    <source>
        <strain evidence="1 2">AP64</strain>
    </source>
</reference>
<dbReference type="PANTHER" id="PTHR33221:SF15">
    <property type="entry name" value="HTH-TYPE TRANSCRIPTIONAL REGULATOR YWGB-RELATED"/>
    <property type="match status" value="1"/>
</dbReference>
<dbReference type="OrthoDB" id="9808360at2"/>
<dbReference type="InterPro" id="IPR036388">
    <property type="entry name" value="WH-like_DNA-bd_sf"/>
</dbReference>
<dbReference type="STRING" id="1379270.GEMMAAP_07405"/>
<keyword evidence="2" id="KW-1185">Reference proteome</keyword>
<dbReference type="InterPro" id="IPR036390">
    <property type="entry name" value="WH_DNA-bd_sf"/>
</dbReference>
<dbReference type="InterPro" id="IPR000944">
    <property type="entry name" value="Tscrpt_reg_Rrf2"/>
</dbReference>
<dbReference type="GO" id="GO:0005829">
    <property type="term" value="C:cytosol"/>
    <property type="evidence" value="ECO:0007669"/>
    <property type="project" value="TreeGrafter"/>
</dbReference>
<accession>A0A143BJV7</accession>
<evidence type="ECO:0000313" key="2">
    <source>
        <dbReference type="Proteomes" id="UP000076404"/>
    </source>
</evidence>
<sequence>MNSRLTVAAHVLGMISYLEREEGRGATSDELAQSVGTNAVVIRRVLGQLKSAGLVDTRRGAGGGSVLSRDPRDITLRAVYEAVEDDACTLIGRHASAVGAECPVAPVIASYLDGLYVEAEEALKRTLGEVTVDAMSREVMTRVRSCRGASAHVA</sequence>
<dbReference type="KEGG" id="gph:GEMMAAP_07405"/>
<dbReference type="eggNOG" id="COG1959">
    <property type="taxonomic scope" value="Bacteria"/>
</dbReference>
<organism evidence="1 2">
    <name type="scientific">Gemmatimonas phototrophica</name>
    <dbReference type="NCBI Taxonomy" id="1379270"/>
    <lineage>
        <taxon>Bacteria</taxon>
        <taxon>Pseudomonadati</taxon>
        <taxon>Gemmatimonadota</taxon>
        <taxon>Gemmatimonadia</taxon>
        <taxon>Gemmatimonadales</taxon>
        <taxon>Gemmatimonadaceae</taxon>
        <taxon>Gemmatimonas</taxon>
    </lineage>
</organism>
<dbReference type="RefSeq" id="WP_043581366.1">
    <property type="nucleotide sequence ID" value="NZ_CP011454.1"/>
</dbReference>
<evidence type="ECO:0000313" key="1">
    <source>
        <dbReference type="EMBL" id="AMW04714.1"/>
    </source>
</evidence>